<feature type="transmembrane region" description="Helical" evidence="3">
    <location>
        <begin position="5033"/>
        <end position="5053"/>
    </location>
</feature>
<feature type="coiled-coil region" evidence="1">
    <location>
        <begin position="4907"/>
        <end position="4962"/>
    </location>
</feature>
<feature type="coiled-coil region" evidence="1">
    <location>
        <begin position="509"/>
        <end position="595"/>
    </location>
</feature>
<dbReference type="PANTHER" id="PTHR18887">
    <property type="entry name" value="GOLGI-ASSOCIATED PROTEIN GCP360-RELATED"/>
    <property type="match status" value="1"/>
</dbReference>
<feature type="compositionally biased region" description="Basic and acidic residues" evidence="2">
    <location>
        <begin position="3296"/>
        <end position="3309"/>
    </location>
</feature>
<feature type="coiled-coil region" evidence="1">
    <location>
        <begin position="1805"/>
        <end position="1913"/>
    </location>
</feature>
<evidence type="ECO:0000313" key="4">
    <source>
        <dbReference type="EMBL" id="KAG7473671.1"/>
    </source>
</evidence>
<feature type="coiled-coil region" evidence="1">
    <location>
        <begin position="1939"/>
        <end position="1987"/>
    </location>
</feature>
<keyword evidence="5" id="KW-1185">Reference proteome</keyword>
<gene>
    <name evidence="4" type="ORF">MATL_G00098320</name>
</gene>
<keyword evidence="3" id="KW-0812">Transmembrane</keyword>
<proteinExistence type="predicted"/>
<feature type="coiled-coil region" evidence="1">
    <location>
        <begin position="4067"/>
        <end position="4094"/>
    </location>
</feature>
<feature type="coiled-coil region" evidence="1">
    <location>
        <begin position="1679"/>
        <end position="1741"/>
    </location>
</feature>
<feature type="coiled-coil region" evidence="1">
    <location>
        <begin position="4212"/>
        <end position="4573"/>
    </location>
</feature>
<feature type="coiled-coil region" evidence="1">
    <location>
        <begin position="3001"/>
        <end position="3218"/>
    </location>
</feature>
<name>A0A9D3Q5X3_MEGAT</name>
<keyword evidence="3" id="KW-0472">Membrane</keyword>
<feature type="region of interest" description="Disordered" evidence="2">
    <location>
        <begin position="443"/>
        <end position="508"/>
    </location>
</feature>
<feature type="coiled-coil region" evidence="1">
    <location>
        <begin position="4718"/>
        <end position="4773"/>
    </location>
</feature>
<evidence type="ECO:0000313" key="5">
    <source>
        <dbReference type="Proteomes" id="UP001046870"/>
    </source>
</evidence>
<feature type="coiled-coil region" evidence="1">
    <location>
        <begin position="2847"/>
        <end position="2969"/>
    </location>
</feature>
<comment type="caution">
    <text evidence="4">The sequence shown here is derived from an EMBL/GenBank/DDBJ whole genome shotgun (WGS) entry which is preliminary data.</text>
</comment>
<feature type="region of interest" description="Disordered" evidence="2">
    <location>
        <begin position="251"/>
        <end position="274"/>
    </location>
</feature>
<feature type="coiled-coil region" evidence="1">
    <location>
        <begin position="1333"/>
        <end position="1430"/>
    </location>
</feature>
<feature type="compositionally biased region" description="Polar residues" evidence="2">
    <location>
        <begin position="253"/>
        <end position="267"/>
    </location>
</feature>
<feature type="coiled-coil region" evidence="1">
    <location>
        <begin position="2594"/>
        <end position="2782"/>
    </location>
</feature>
<dbReference type="Gene3D" id="1.10.287.1490">
    <property type="match status" value="1"/>
</dbReference>
<feature type="coiled-coil region" evidence="1">
    <location>
        <begin position="3641"/>
        <end position="3972"/>
    </location>
</feature>
<dbReference type="EMBL" id="JAFDVH010000007">
    <property type="protein sequence ID" value="KAG7473671.1"/>
    <property type="molecule type" value="Genomic_DNA"/>
</dbReference>
<feature type="coiled-coil region" evidence="1">
    <location>
        <begin position="2400"/>
        <end position="2441"/>
    </location>
</feature>
<evidence type="ECO:0000256" key="3">
    <source>
        <dbReference type="SAM" id="Phobius"/>
    </source>
</evidence>
<feature type="coiled-coil region" evidence="1">
    <location>
        <begin position="2089"/>
        <end position="2343"/>
    </location>
</feature>
<feature type="coiled-coil region" evidence="1">
    <location>
        <begin position="4632"/>
        <end position="4692"/>
    </location>
</feature>
<dbReference type="Proteomes" id="UP001046870">
    <property type="component" value="Chromosome 7"/>
</dbReference>
<evidence type="ECO:0000256" key="1">
    <source>
        <dbReference type="SAM" id="Coils"/>
    </source>
</evidence>
<feature type="coiled-coil region" evidence="1">
    <location>
        <begin position="1553"/>
        <end position="1650"/>
    </location>
</feature>
<feature type="coiled-coil region" evidence="1">
    <location>
        <begin position="1172"/>
        <end position="1304"/>
    </location>
</feature>
<dbReference type="InterPro" id="IPR026202">
    <property type="entry name" value="GOLGB1"/>
</dbReference>
<dbReference type="GO" id="GO:0005794">
    <property type="term" value="C:Golgi apparatus"/>
    <property type="evidence" value="ECO:0007669"/>
    <property type="project" value="InterPro"/>
</dbReference>
<keyword evidence="3" id="KW-1133">Transmembrane helix</keyword>
<keyword evidence="1" id="KW-0175">Coiled coil</keyword>
<evidence type="ECO:0008006" key="6">
    <source>
        <dbReference type="Google" id="ProtNLM"/>
    </source>
</evidence>
<organism evidence="4 5">
    <name type="scientific">Megalops atlanticus</name>
    <name type="common">Tarpon</name>
    <name type="synonym">Clupea gigantea</name>
    <dbReference type="NCBI Taxonomy" id="7932"/>
    <lineage>
        <taxon>Eukaryota</taxon>
        <taxon>Metazoa</taxon>
        <taxon>Chordata</taxon>
        <taxon>Craniata</taxon>
        <taxon>Vertebrata</taxon>
        <taxon>Euteleostomi</taxon>
        <taxon>Actinopterygii</taxon>
        <taxon>Neopterygii</taxon>
        <taxon>Teleostei</taxon>
        <taxon>Elopiformes</taxon>
        <taxon>Megalopidae</taxon>
        <taxon>Megalops</taxon>
    </lineage>
</organism>
<feature type="region of interest" description="Disordered" evidence="2">
    <location>
        <begin position="3288"/>
        <end position="3309"/>
    </location>
</feature>
<feature type="coiled-coil region" evidence="1">
    <location>
        <begin position="60"/>
        <end position="98"/>
    </location>
</feature>
<sequence>MDAMLVEKDKKLAEKEAYIIDLQMSTAVDNSTRAHPHLAEEQKVHLTKEETSPQDLQLLVQNLTKKVGDSEEKYSLLLEQTESLKDLLVKEKAQFEEKENMYKQNIQTFKDIMLQKDNKLIEINQKHEQELFKLAAKSDASADLEQLLKALKQKLHEKEEVLLGKTQVIDVLQGEVDGRDQQIKELVEKIKRLQSEKDNMQSKLDAEKHVMRAQLRDLMQKHEMELQKVAEKHEIELSEKEQQYHKRLEELQRTQVSPQEEQGSKITTADAPTDKATNQRLSELEVQVKLKAEEASKSEAKFLKMKAWSKSRIKQLEDELRKAQSGNSSPDVNALRTKISDLEEERAEMLYKLDQYDELKAKNDQLAAKLVVYEEQQRKMQADLEQVTKRAASQTSESGSADDLQSQVLEWQEMVAEAESARDQAREEKAAMALRMSHIEEEREALASRQQELEEELAQARGLRQPRGKKPGEPAARSLQEDFEFDGKQSYQDPKCTLESTTSMDGENMGGLRSVVEELELERNQLQEQILGLEERCQDLEDRLQLQARIESLQNETERLQGQLASLRNQQSRDAEKHQLLVTSLNEQLKGLSETQECLETSLMEKEHILAKTSEKLELIDSMRDSLKEKEVQHKEVAEKLLQTEHSLSEVTKKCNTYEKQCSEMKISVTDLTQKLSIMKEKTQKQESTIELLQSELEQTNDELDKLNSTHLEERAQLIHDLQTCEREIDNLKDVLSDKDKEISALTSNMTEYTEQILELKHEIKGKEEALVHTETALAKAEQKAQIIRDSQSSDQQALNSKIADLVEQLKTTECKLSEAKEQKDLKIREVEELMRQVQEDSKTIQSLRGEIHKLNLNHRNHLSECESQISSLKGQVAVLSQKLQESEHFLSQLKETNATNAKLQDQLQDKEQMYEKELKSFKEERNNLLAEVSKHNKELQALSKKLEEQVEGQEEVKKVVQEKMEIISLLEQKLNVTQEEAEGERLKLNQELKIRESDNERLQKDLQIKCEKISELEISVKTLESANQQLQAIVETNAKELEAQKQLVGDLSEKATVALEQNADLLAQVAKLTEESQKLRQKVTEGKRSQAELIEENNIIQSKISAFEMQHSENCKTIEGLLKEKEELSLRNDELCKVLKENTSTISESLLEKNNECSHLTKLLCESKESIDNLQEQVNNLNSQVDQLKLCMAEKEKMVEDQNAHCELQESQLRQLKETLSLLQEQSAALKSGLMEKDTALQQKTAECNSLQREILQQREIFTQLQSETESLRTECTRLSQSLEEKEMTLRNKAQECQNYFDELNKSNESVVSLHSHLGVVNENSLKLESEVDDLKASLENLITVNKKLTEEVNYRQNEVMSLQNHIQVLSEENQQLQGSIESKEKEVVEQKMLVADFGKKTGATLEENANLQARVTELTEMIRTLQQEVTEKDKSQSELVEERSKLQSKLSAYDMQHSENRKIIGELLKEKEELTIRNEELKDVFEQNKSISENLLAKTNECSNFIKSLAESDKTVTHSQEQISFLNTQIDQLNCSVAEKDKMIIDQKALHEMQQSQLIQLQETLSLLQEQSAALKSGLVEKDATLQQKTAEYTSLQNETLQQREFLSQLQTETESLRTECTTLSQRLEEKETAFRNKTKECQNYLDELNKSSESMVSLCSQFDVMKASLENQTAGNKKLIEEVAQRETEVVDLKKHIQVLNEENSKIKTEHQNLAAELSQKQNEISLLQSELSSKNNSIVSLTEQLATFNVERQKLYMTLQQKTESMNWQETFIKQLQDKSVEGKDQLNQTMGTVIELQTQIQTMQKSLQDKEISLKNKEEELKQFKDKSVMESEALKAQVHTNTQIIDNLQGQIKRMIEEKDQLSMEITDKESHLQQKVDDCERLRAQVSELEGSAMNLRNQVEALTSESIQMTEMLKEKDQAVLDIKNSSRVHSRDLNVKFKAKEAECESLKEQLSELNESISKLKDNLSAQSSEIVKLKEVLEEKEVGVLEKTKALQDLQGKADEAALFKAQFMESTELVSQLQGQFQELTLEYKRLSMSSEEKQSAFTNLQEKYTANLEEFHEVKMLLSQRNEEVTSLNKALSDSNDALNTAESTIAALRNEATLLQEKLQWIQASNTQLLKQKEDALTSHEANTTSLNVEIEKLKSQHLQVAAQVNALTENLEQRELALHAINNQYSAQVKHAEYLVSEMQKLDEKNRKLREESSLAAQHFQQQLDVSISEKEHLQQELKETISEKEELVKSYGRQLQNLQEELHLQSQHHFSSMNEAVEKMKTEKEHLQVQVSVKEEEISGLKLEIQKIAQTLQESEKEWLSILDREKCDRNLLAEQLKSVENEMKSKDVKVQALGQDLDHLQERYVEVTSALKVSSEQMKEKDLEAVELSQQISANRNKLEEALLAIQTKEAENLQLRQTLKERENEIRNLELKKRTNDADFTEFSQTTPDRVVALEGENLSLHTTIKQLNANHQSEVDSLRKELHEAVHCLHQKQNKLLDRDKEYEVEKQQVCLLQEQVRCLQGEVQVGTESMREADINRSSLLCEIEKREDQINCMNIQIGQQKELIATLSQQLREKDVAVTQVMVSASNEMVKHTEEKNHLLSQIESLENAQRCSIKKLENISLQLEESKTQLSHYQCQIETKEFENITLVKENEHLKIQQEQLSKEKDLVKKKLQAALIVRKDLLKKIEEYEKHIGESEKNVLEVSGLHDKVQELTLQAENTAKDHEAYIERLKQQIAQKEGEIQEFSQAISGKEILVEQLQNNIEHLQTQINVLEVNLATTLHSLKEKCELIDHLEVSITEKEVVFDREHCEMTMKLDQLKKELTEREESFNMERVTALATSSDTENELTKVKQEKSVLQKKIHAALLYRKETMKKLQENERKHVLELSELKEDLNKLLQQQSQQTNEMNVFQVKYDEKVKELQDEQQVVASLQDELNTVRKCIEEKEKALNDLSISFAEKESQAQTTSKNEEELEALHSKLVNMTDDMANKDALLIALRQSSEEYAKKVEQLESELEKACAEIREKSEEVLCQQREVRMAQQLYQQEKQEHIEQQKQLQKSQALIDELKLEVEAVERGKGHQLEDLREMNRTLLEANSQIKEELKNSLSVISQKSLELETIQNTLTESQQQFCHERDCLKMEVEESQRSLREFQAQVESYDLNIKTLQKEKETMHTVVEKYKDEVSLLETKLADSEKLKEDLLQKVSVIQEEKLEQGSLTGTKDLRSLKSYTEELEARLRERDHSIRHKEELIAALEQQLQKKIHLHEVALEKIQTRVDELQQRSTDVTEGSKTKEHSNENKSIEQITRKLQAALISRKEALKENRSLKEQIQTLSSEKEEISNVSLSFERSVKELKQHKEDLEKCLLSLSKEKEELISEVDRILSDNHNLSAACESLKLTIENITQQKQAFSCQLESLKDSQTVELSEWKSKHTELKQEYESLLQAYENVSCEMDKMRQLLEAARKEKQEALLKVLQTEMEKESLQKQLSQVEEENDKIKEKMQKFAKAKQQKIRELEEENEKIRKDLFEFDEKQRCSVDELTLRNTQLETEICRLKESSEELRVKLKEIQQDNYNLAEELKTTSSSLEKWHSKSKATEMDLQLKLDEALTLNDSLTADSEAQKAEIVAKLEMIELMQKENLNLSEQLIQLKKDYEVKLDEKDRAVAELQEVTNKNLQENISLNEKVRILEDDKTLLQEELENVQETSDKVKNENEYLETLLLKNSERIDELTEVVKGLQSQNTQLSVQLTESKEEKANLCKEKEDQQLKLVKAFEEKLKVAQRGSDGSKNVKKELQELLKEKHQEINQLQHDCIKYQELILDLERSLKLSQSEREQLEGELKEMIEKNSDVQNRMEHLEAELESYKRQLSEASQELVNMNAENNKLKEEIAGKVKHNELQMLEQDKALKRVSEQQMVLHEGKLADLQNQITQLQGLKDRNSEVVMELKRQIDSQDLQIKTLKRESETNLTKLAALSVSPQSGDVTKHWDDVFQKVLQEKDSQLLEQSYVIMRLLEDVRGKENLVNDLQLTNSRQERSLNEYTVAATAQQRQLFVLGVSNTELSQNVETLNRQIKEQSILMEKLEHDKHSLTVQLTDKSDSVLEKQSALVQVERKLSDTESQLLLTQSQHDKLHVELQKQEAITLQLKLLLQNKDSEISLLLSSRNGQMSEYLEQLQVHHRAQITSYEDRLSALYTEKEKVDKAFRGLESKVRKLQMKMERLVQEKEQMAAKTETLKNTMTSLQAERDQLVSRCRVLEAQHQSIARDKDSLVKDDFSASKGLKQEIKILLHQMDDLNSENAMLKAQLIRYREDLNQVLSLKDNQLKELLRKQQDSIKNLENQKAALEKQCQEAQFNLQKEMENNSTLKTQNSKLGTQVQELEANMLALRKEKSEMNESKVISDLQQAVAAKAAECNNLQQKLFAQKMAADDMKRSMQQLESEAEKKLGEAEDKYNSELNAFEREVDLMRSEREMAEERVEELAKELMQTEQMLSNALRESKDMKCQNESLGKAMAALQNDRDQLIEDFKVLRNRYDEELRETTAAMRKVEHQLSDSTTELSSLNKERYILIQKLSAFESSDTHSQLLDQIDELCKTISEKDVELKRLLHENDTYSKQVMAFSRSMASLQDDRDRLIQELAEAKHVCEARQGASPTADVPVKNVELSSHRNNSDALQNEKDRLQKEAGSLRPENTELAQLKLRLDQKTEVDVNKYETELVKLRTEKDQLQSQYCTLREQHLAVVAEREHQLGELQRLRSEIQLKEAKGTQAIYPAKETVALVGKDASAEQLSLLLAERGQLQSDLQRCLQEIHQRDVRFQQLNAKLLQTVEEKMGVSSQLKAVSQTLRETQLSLGELQNHCYWLESQVQSRPGQPYQGQVQGPVTVEVPPGAPQERSSAVVDIEGLNAQELRSRLAEVEQQLDSIQQEKSQLTESLVEERARREAAEEALGVAEEKVKSFDSISRVSPREFSIQLESDDEREALIINPNEHVVMRKVKGGALACRRWLRGRSLYCSKMLTSRAKSRYLFLTYLLLLHVVVFMCLTGTL</sequence>
<evidence type="ECO:0000256" key="2">
    <source>
        <dbReference type="SAM" id="MobiDB-lite"/>
    </source>
</evidence>
<dbReference type="OrthoDB" id="2441647at2759"/>
<protein>
    <recommendedName>
        <fullName evidence="6">Golgin subfamily B member 1</fullName>
    </recommendedName>
</protein>
<reference evidence="4" key="1">
    <citation type="submission" date="2021-01" db="EMBL/GenBank/DDBJ databases">
        <authorList>
            <person name="Zahm M."/>
            <person name="Roques C."/>
            <person name="Cabau C."/>
            <person name="Klopp C."/>
            <person name="Donnadieu C."/>
            <person name="Jouanno E."/>
            <person name="Lampietro C."/>
            <person name="Louis A."/>
            <person name="Herpin A."/>
            <person name="Echchiki A."/>
            <person name="Berthelot C."/>
            <person name="Parey E."/>
            <person name="Roest-Crollius H."/>
            <person name="Braasch I."/>
            <person name="Postlethwait J."/>
            <person name="Bobe J."/>
            <person name="Montfort J."/>
            <person name="Bouchez O."/>
            <person name="Begum T."/>
            <person name="Mejri S."/>
            <person name="Adams A."/>
            <person name="Chen W.-J."/>
            <person name="Guiguen Y."/>
        </authorList>
    </citation>
    <scope>NUCLEOTIDE SEQUENCE</scope>
    <source>
        <strain evidence="4">YG-15Mar2019-1</strain>
        <tissue evidence="4">Brain</tissue>
    </source>
</reference>
<accession>A0A9D3Q5X3</accession>
<feature type="coiled-coil region" evidence="1">
    <location>
        <begin position="683"/>
        <end position="1090"/>
    </location>
</feature>
<dbReference type="PANTHER" id="PTHR18887:SF4">
    <property type="entry name" value="GOLGIN SUBFAMILY B MEMBER 1-LIKE"/>
    <property type="match status" value="1"/>
</dbReference>